<evidence type="ECO:0000313" key="2">
    <source>
        <dbReference type="EMBL" id="KAF9756853.1"/>
    </source>
</evidence>
<sequence>MRGYRDPSELNLVTARGVATMGASLNMIVNLSNNTPWVIRIHIGSESRRRFNYKDENNGLSPITGHCPFNSLSQQILPSDFISLLLFLGFSFMSSRSSSADHRIVEVDGDFLPYPATKLVITQYLEASSDPPFWALIVVGAFFDQHDNTIWSTELFVAHLDIQLESDDSSEGESEWESSSEDSTSEFEAPTTAIAEPARYSAPRIDSQSRPSAVPFHLPQNWAFPPNPQNLALTGSWGYWNPTSYGPAPGHWLASFDHTLGRWVHTWQAE</sequence>
<dbReference type="AlphaFoldDB" id="A0A8H7TTQ0"/>
<comment type="caution">
    <text evidence="2">The sequence shown here is derived from an EMBL/GenBank/DDBJ whole genome shotgun (WGS) entry which is preliminary data.</text>
</comment>
<reference evidence="2" key="1">
    <citation type="submission" date="2020-10" db="EMBL/GenBank/DDBJ databases">
        <title>High-Quality Genome Resource of Clonostachys rosea strain S41 by Oxford Nanopore Long-Read Sequencing.</title>
        <authorList>
            <person name="Wang H."/>
        </authorList>
    </citation>
    <scope>NUCLEOTIDE SEQUENCE</scope>
    <source>
        <strain evidence="2">S41</strain>
    </source>
</reference>
<gene>
    <name evidence="2" type="ORF">IM811_007797</name>
</gene>
<dbReference type="Proteomes" id="UP000616885">
    <property type="component" value="Unassembled WGS sequence"/>
</dbReference>
<accession>A0A8H7TTQ0</accession>
<protein>
    <submittedName>
        <fullName evidence="2">Uncharacterized protein</fullName>
    </submittedName>
</protein>
<dbReference type="EMBL" id="JADCTT010000002">
    <property type="protein sequence ID" value="KAF9756853.1"/>
    <property type="molecule type" value="Genomic_DNA"/>
</dbReference>
<proteinExistence type="predicted"/>
<feature type="compositionally biased region" description="Acidic residues" evidence="1">
    <location>
        <begin position="166"/>
        <end position="185"/>
    </location>
</feature>
<evidence type="ECO:0000313" key="3">
    <source>
        <dbReference type="Proteomes" id="UP000616885"/>
    </source>
</evidence>
<evidence type="ECO:0000256" key="1">
    <source>
        <dbReference type="SAM" id="MobiDB-lite"/>
    </source>
</evidence>
<feature type="region of interest" description="Disordered" evidence="1">
    <location>
        <begin position="166"/>
        <end position="193"/>
    </location>
</feature>
<organism evidence="2 3">
    <name type="scientific">Bionectria ochroleuca</name>
    <name type="common">Gliocladium roseum</name>
    <dbReference type="NCBI Taxonomy" id="29856"/>
    <lineage>
        <taxon>Eukaryota</taxon>
        <taxon>Fungi</taxon>
        <taxon>Dikarya</taxon>
        <taxon>Ascomycota</taxon>
        <taxon>Pezizomycotina</taxon>
        <taxon>Sordariomycetes</taxon>
        <taxon>Hypocreomycetidae</taxon>
        <taxon>Hypocreales</taxon>
        <taxon>Bionectriaceae</taxon>
        <taxon>Clonostachys</taxon>
    </lineage>
</organism>
<name>A0A8H7TTQ0_BIOOC</name>